<dbReference type="RefSeq" id="YP_009056356.1">
    <property type="nucleotide sequence ID" value="NC_024792.1"/>
</dbReference>
<protein>
    <submittedName>
        <fullName evidence="1">Uncharacterized protein</fullName>
    </submittedName>
</protein>
<keyword evidence="2" id="KW-1185">Reference proteome</keyword>
<dbReference type="KEGG" id="vg:20283374"/>
<dbReference type="EMBL" id="KM051843">
    <property type="protein sequence ID" value="AII27988.1"/>
    <property type="molecule type" value="Genomic_DNA"/>
</dbReference>
<evidence type="ECO:0000313" key="1">
    <source>
        <dbReference type="EMBL" id="AII27988.1"/>
    </source>
</evidence>
<organism evidence="1 2">
    <name type="scientific">Bacillus phage Bobb</name>
    <dbReference type="NCBI Taxonomy" id="1527469"/>
    <lineage>
        <taxon>Viruses</taxon>
        <taxon>Duplodnaviria</taxon>
        <taxon>Heunggongvirae</taxon>
        <taxon>Uroviricota</taxon>
        <taxon>Caudoviricetes</taxon>
        <taxon>Herelleviridae</taxon>
        <taxon>Bastillevirinae</taxon>
        <taxon>Agatevirus</taxon>
        <taxon>Agatevirus bobb</taxon>
    </lineage>
</organism>
<proteinExistence type="predicted"/>
<name>A0A076G8S1_9CAUD</name>
<dbReference type="OrthoDB" id="38760at10239"/>
<reference evidence="1 2" key="1">
    <citation type="submission" date="2014-06" db="EMBL/GenBank/DDBJ databases">
        <title>Bioinformatic genomic analysis of Bacillus phage Bobb.</title>
        <authorList>
            <person name="Lewis H.M.N."/>
            <person name="Temple L."/>
            <person name="Barth R.N."/>
            <person name="Bowles K.M."/>
            <person name="Churchin D.I."/>
            <person name="Scott-Croshaw C."/>
            <person name="Glasgow G.H."/>
            <person name="Gloe M.W."/>
            <person name="McGough T.M."/>
            <person name="Nutbrown S.A."/>
            <person name="Romulus S.R."/>
            <person name="Sanders K.A.M."/>
            <person name="Diachok C.R."/>
            <person name="Serigano J.P."/>
            <person name="Shin D."/>
            <person name="Suresh M.H."/>
            <person name="Conner A.R.N."/>
            <person name="Korba R.M."/>
            <person name="Livermore R.J."/>
            <person name="Rohlf M.B."/>
            <person name="Utterback S.D."/>
            <person name="Wilson V.E."/>
        </authorList>
    </citation>
    <scope>NUCLEOTIDE SEQUENCE [LARGE SCALE GENOMIC DNA]</scope>
</reference>
<dbReference type="Proteomes" id="UP000028664">
    <property type="component" value="Segment"/>
</dbReference>
<dbReference type="GeneID" id="20283374"/>
<sequence>MIISHESLRKSWFSLSSKAIDRKVNRELRRCKFRKKSFAKINFSGKRVSASDIGKLKERLMHADYYSTHVIERPNGDFTVLFDVNTGSREGSKSKMIKPREKLVAKAEKKRRKIQDRQRRKLRKSALRLVEKEIKKNVRHGSTYVWTDISLIQYEALSLPTILATMSEVVSIFENKGFNVTRHNTVTTVFDGTVYRIIIDLLEKPTKPLKRG</sequence>
<evidence type="ECO:0000313" key="2">
    <source>
        <dbReference type="Proteomes" id="UP000028664"/>
    </source>
</evidence>
<accession>A0A076G8S1</accession>